<gene>
    <name evidence="1" type="ORF">F0562_005930</name>
</gene>
<dbReference type="Proteomes" id="UP000325577">
    <property type="component" value="Linkage Group LG2"/>
</dbReference>
<evidence type="ECO:0000313" key="2">
    <source>
        <dbReference type="Proteomes" id="UP000325577"/>
    </source>
</evidence>
<dbReference type="AlphaFoldDB" id="A0A5J5AN97"/>
<sequence>MRSEWVVSVAKMVESMVVVGGHEWWSHWCANWEAKRELMAVRVFEREEPKGRNCELLALGNESSLNYKEREGLPETVDGAHVGDSGGGTVMVWNDVKLLLEQTATTLKRAPSSHLPSQAAAIAVPARSCCLVSESSAISEILSQAERS</sequence>
<reference evidence="1 2" key="1">
    <citation type="submission" date="2019-09" db="EMBL/GenBank/DDBJ databases">
        <title>A chromosome-level genome assembly of the Chinese tupelo Nyssa sinensis.</title>
        <authorList>
            <person name="Yang X."/>
            <person name="Kang M."/>
            <person name="Yang Y."/>
            <person name="Xiong H."/>
            <person name="Wang M."/>
            <person name="Zhang Z."/>
            <person name="Wang Z."/>
            <person name="Wu H."/>
            <person name="Ma T."/>
            <person name="Liu J."/>
            <person name="Xi Z."/>
        </authorList>
    </citation>
    <scope>NUCLEOTIDE SEQUENCE [LARGE SCALE GENOMIC DNA]</scope>
    <source>
        <strain evidence="1">J267</strain>
        <tissue evidence="1">Leaf</tissue>
    </source>
</reference>
<name>A0A5J5AN97_9ASTE</name>
<dbReference type="EMBL" id="CM018043">
    <property type="protein sequence ID" value="KAA8531156.1"/>
    <property type="molecule type" value="Genomic_DNA"/>
</dbReference>
<accession>A0A5J5AN97</accession>
<organism evidence="1 2">
    <name type="scientific">Nyssa sinensis</name>
    <dbReference type="NCBI Taxonomy" id="561372"/>
    <lineage>
        <taxon>Eukaryota</taxon>
        <taxon>Viridiplantae</taxon>
        <taxon>Streptophyta</taxon>
        <taxon>Embryophyta</taxon>
        <taxon>Tracheophyta</taxon>
        <taxon>Spermatophyta</taxon>
        <taxon>Magnoliopsida</taxon>
        <taxon>eudicotyledons</taxon>
        <taxon>Gunneridae</taxon>
        <taxon>Pentapetalae</taxon>
        <taxon>asterids</taxon>
        <taxon>Cornales</taxon>
        <taxon>Nyssaceae</taxon>
        <taxon>Nyssa</taxon>
    </lineage>
</organism>
<protein>
    <submittedName>
        <fullName evidence="1">Uncharacterized protein</fullName>
    </submittedName>
</protein>
<proteinExistence type="predicted"/>
<keyword evidence="2" id="KW-1185">Reference proteome</keyword>
<evidence type="ECO:0000313" key="1">
    <source>
        <dbReference type="EMBL" id="KAA8531156.1"/>
    </source>
</evidence>